<dbReference type="EMBL" id="NPOA01000001">
    <property type="protein sequence ID" value="PAV31591.1"/>
    <property type="molecule type" value="Genomic_DNA"/>
</dbReference>
<gene>
    <name evidence="7" type="ORF">CIL05_02730</name>
</gene>
<dbReference type="Proteomes" id="UP000218887">
    <property type="component" value="Unassembled WGS sequence"/>
</dbReference>
<dbReference type="PANTHER" id="PTHR43133">
    <property type="entry name" value="RNA POLYMERASE ECF-TYPE SIGMA FACTO"/>
    <property type="match status" value="1"/>
</dbReference>
<keyword evidence="3" id="KW-0731">Sigma factor</keyword>
<evidence type="ECO:0000313" key="8">
    <source>
        <dbReference type="Proteomes" id="UP000218887"/>
    </source>
</evidence>
<dbReference type="RefSeq" id="WP_095653960.1">
    <property type="nucleotide sequence ID" value="NZ_NPOA01000001.1"/>
</dbReference>
<dbReference type="AlphaFoldDB" id="A0A2A2IHW8"/>
<dbReference type="InterPro" id="IPR013324">
    <property type="entry name" value="RNA_pol_sigma_r3/r4-like"/>
</dbReference>
<evidence type="ECO:0000259" key="6">
    <source>
        <dbReference type="Pfam" id="PF04542"/>
    </source>
</evidence>
<keyword evidence="4" id="KW-0238">DNA-binding</keyword>
<dbReference type="NCBIfam" id="TIGR02937">
    <property type="entry name" value="sigma70-ECF"/>
    <property type="match status" value="1"/>
</dbReference>
<comment type="similarity">
    <text evidence="1">Belongs to the sigma-70 factor family. ECF subfamily.</text>
</comment>
<sequence>MGENKNQFTFEEIFKQNERRIHFHINRLNIQDSNQDFYREGIFALWNAYETYKPDKGPMATYFNYNIRNRLIDMIRKDNRRNEVQETFIIENIADFNDGNYIRSSDSSTSITNVSDTVLENQEMWQQLKAQLTENQWKWVYYHIIDGMTLKDIAFQENKTLEAVKSWGKQVRKKLRDNEFRKVIDWKV</sequence>
<proteinExistence type="inferred from homology"/>
<keyword evidence="5" id="KW-0804">Transcription</keyword>
<dbReference type="InterPro" id="IPR036388">
    <property type="entry name" value="WH-like_DNA-bd_sf"/>
</dbReference>
<dbReference type="InterPro" id="IPR007627">
    <property type="entry name" value="RNA_pol_sigma70_r2"/>
</dbReference>
<organism evidence="7 8">
    <name type="scientific">Virgibacillus profundi</name>
    <dbReference type="NCBI Taxonomy" id="2024555"/>
    <lineage>
        <taxon>Bacteria</taxon>
        <taxon>Bacillati</taxon>
        <taxon>Bacillota</taxon>
        <taxon>Bacilli</taxon>
        <taxon>Bacillales</taxon>
        <taxon>Bacillaceae</taxon>
        <taxon>Virgibacillus</taxon>
    </lineage>
</organism>
<dbReference type="OrthoDB" id="9783788at2"/>
<dbReference type="Gene3D" id="1.10.1740.10">
    <property type="match status" value="1"/>
</dbReference>
<comment type="caution">
    <text evidence="7">The sequence shown here is derived from an EMBL/GenBank/DDBJ whole genome shotgun (WGS) entry which is preliminary data.</text>
</comment>
<reference evidence="7 8" key="1">
    <citation type="submission" date="2017-08" db="EMBL/GenBank/DDBJ databases">
        <title>Virgibacillus indicus sp. nov. and Virgibacillus profoundi sp. nov, two moderately halophilic bacteria isolated from marine sediment by using the Microfluidic Streak Plate.</title>
        <authorList>
            <person name="Xu B."/>
            <person name="Hu B."/>
            <person name="Wang J."/>
            <person name="Zhu Y."/>
            <person name="Huang L."/>
            <person name="Du W."/>
            <person name="Huang Y."/>
        </authorList>
    </citation>
    <scope>NUCLEOTIDE SEQUENCE [LARGE SCALE GENOMIC DNA]</scope>
    <source>
        <strain evidence="7 8">IO3-P3-H5</strain>
    </source>
</reference>
<dbReference type="GO" id="GO:0016987">
    <property type="term" value="F:sigma factor activity"/>
    <property type="evidence" value="ECO:0007669"/>
    <property type="project" value="UniProtKB-KW"/>
</dbReference>
<protein>
    <recommendedName>
        <fullName evidence="6">RNA polymerase sigma-70 region 2 domain-containing protein</fullName>
    </recommendedName>
</protein>
<dbReference type="Pfam" id="PF04542">
    <property type="entry name" value="Sigma70_r2"/>
    <property type="match status" value="1"/>
</dbReference>
<dbReference type="SUPFAM" id="SSF88659">
    <property type="entry name" value="Sigma3 and sigma4 domains of RNA polymerase sigma factors"/>
    <property type="match status" value="1"/>
</dbReference>
<evidence type="ECO:0000256" key="1">
    <source>
        <dbReference type="ARBA" id="ARBA00010641"/>
    </source>
</evidence>
<dbReference type="Gene3D" id="1.10.10.10">
    <property type="entry name" value="Winged helix-like DNA-binding domain superfamily/Winged helix DNA-binding domain"/>
    <property type="match status" value="1"/>
</dbReference>
<keyword evidence="2" id="KW-0805">Transcription regulation</keyword>
<dbReference type="InterPro" id="IPR014284">
    <property type="entry name" value="RNA_pol_sigma-70_dom"/>
</dbReference>
<accession>A0A2A2IHW8</accession>
<dbReference type="InterPro" id="IPR039425">
    <property type="entry name" value="RNA_pol_sigma-70-like"/>
</dbReference>
<keyword evidence="8" id="KW-1185">Reference proteome</keyword>
<feature type="domain" description="RNA polymerase sigma-70 region 2" evidence="6">
    <location>
        <begin position="14"/>
        <end position="81"/>
    </location>
</feature>
<dbReference type="GO" id="GO:0006352">
    <property type="term" value="P:DNA-templated transcription initiation"/>
    <property type="evidence" value="ECO:0007669"/>
    <property type="project" value="InterPro"/>
</dbReference>
<name>A0A2A2IHW8_9BACI</name>
<dbReference type="InterPro" id="IPR013325">
    <property type="entry name" value="RNA_pol_sigma_r2"/>
</dbReference>
<evidence type="ECO:0000313" key="7">
    <source>
        <dbReference type="EMBL" id="PAV31591.1"/>
    </source>
</evidence>
<dbReference type="GO" id="GO:0003677">
    <property type="term" value="F:DNA binding"/>
    <property type="evidence" value="ECO:0007669"/>
    <property type="project" value="UniProtKB-KW"/>
</dbReference>
<dbReference type="SUPFAM" id="SSF88946">
    <property type="entry name" value="Sigma2 domain of RNA polymerase sigma factors"/>
    <property type="match status" value="1"/>
</dbReference>
<evidence type="ECO:0000256" key="4">
    <source>
        <dbReference type="ARBA" id="ARBA00023125"/>
    </source>
</evidence>
<evidence type="ECO:0000256" key="3">
    <source>
        <dbReference type="ARBA" id="ARBA00023082"/>
    </source>
</evidence>
<dbReference type="PANTHER" id="PTHR43133:SF8">
    <property type="entry name" value="RNA POLYMERASE SIGMA FACTOR HI_1459-RELATED"/>
    <property type="match status" value="1"/>
</dbReference>
<evidence type="ECO:0000256" key="2">
    <source>
        <dbReference type="ARBA" id="ARBA00023015"/>
    </source>
</evidence>
<evidence type="ECO:0000256" key="5">
    <source>
        <dbReference type="ARBA" id="ARBA00023163"/>
    </source>
</evidence>